<feature type="active site" evidence="9">
    <location>
        <position position="128"/>
    </location>
</feature>
<dbReference type="Proteomes" id="UP000230154">
    <property type="component" value="Unassembled WGS sequence"/>
</dbReference>
<keyword evidence="9" id="KW-0819">tRNA processing</keyword>
<protein>
    <recommendedName>
        <fullName evidence="9">Ribonuclease 3</fullName>
        <ecNumber evidence="9">3.1.26.3</ecNumber>
    </recommendedName>
    <alternativeName>
        <fullName evidence="9">Ribonuclease III</fullName>
        <shortName evidence="9">RNase III</shortName>
    </alternativeName>
</protein>
<evidence type="ECO:0000256" key="7">
    <source>
        <dbReference type="ARBA" id="ARBA00022801"/>
    </source>
</evidence>
<reference evidence="13" key="1">
    <citation type="submission" date="2017-09" db="EMBL/GenBank/DDBJ databases">
        <title>Depth-based differentiation of microbial function through sediment-hosted aquifers and enrichment of novel symbionts in the deep terrestrial subsurface.</title>
        <authorList>
            <person name="Probst A.J."/>
            <person name="Ladd B."/>
            <person name="Jarett J.K."/>
            <person name="Geller-Mcgrath D.E."/>
            <person name="Sieber C.M.K."/>
            <person name="Emerson J.B."/>
            <person name="Anantharaman K."/>
            <person name="Thomas B.C."/>
            <person name="Malmstrom R."/>
            <person name="Stieglmeier M."/>
            <person name="Klingl A."/>
            <person name="Woyke T."/>
            <person name="Ryan C.M."/>
            <person name="Banfield J.F."/>
        </authorList>
    </citation>
    <scope>NUCLEOTIDE SEQUENCE [LARGE SCALE GENOMIC DNA]</scope>
</reference>
<dbReference type="InterPro" id="IPR011907">
    <property type="entry name" value="RNase_III"/>
</dbReference>
<evidence type="ECO:0000256" key="1">
    <source>
        <dbReference type="ARBA" id="ARBA00000109"/>
    </source>
</evidence>
<comment type="subunit">
    <text evidence="9">Homodimer.</text>
</comment>
<dbReference type="InterPro" id="IPR014720">
    <property type="entry name" value="dsRBD_dom"/>
</dbReference>
<keyword evidence="6 9" id="KW-0255">Endonuclease</keyword>
<keyword evidence="9" id="KW-0479">Metal-binding</keyword>
<dbReference type="SMART" id="SM00358">
    <property type="entry name" value="DSRM"/>
    <property type="match status" value="1"/>
</dbReference>
<comment type="catalytic activity">
    <reaction evidence="1 9">
        <text>Endonucleolytic cleavage to 5'-phosphomonoester.</text>
        <dbReference type="EC" id="3.1.26.3"/>
    </reaction>
</comment>
<name>A0A2H0TQT8_9BACT</name>
<keyword evidence="3 9" id="KW-0698">rRNA processing</keyword>
<proteinExistence type="inferred from homology"/>
<dbReference type="GO" id="GO:0006364">
    <property type="term" value="P:rRNA processing"/>
    <property type="evidence" value="ECO:0007669"/>
    <property type="project" value="UniProtKB-UniRule"/>
</dbReference>
<dbReference type="GO" id="GO:0004525">
    <property type="term" value="F:ribonuclease III activity"/>
    <property type="evidence" value="ECO:0007669"/>
    <property type="project" value="UniProtKB-UniRule"/>
</dbReference>
<dbReference type="GO" id="GO:0046872">
    <property type="term" value="F:metal ion binding"/>
    <property type="evidence" value="ECO:0007669"/>
    <property type="project" value="UniProtKB-KW"/>
</dbReference>
<dbReference type="Gene3D" id="3.30.160.20">
    <property type="match status" value="1"/>
</dbReference>
<dbReference type="SUPFAM" id="SSF54768">
    <property type="entry name" value="dsRNA-binding domain-like"/>
    <property type="match status" value="1"/>
</dbReference>
<dbReference type="GO" id="GO:0008033">
    <property type="term" value="P:tRNA processing"/>
    <property type="evidence" value="ECO:0007669"/>
    <property type="project" value="UniProtKB-KW"/>
</dbReference>
<feature type="binding site" evidence="9">
    <location>
        <position position="125"/>
    </location>
    <ligand>
        <name>Mg(2+)</name>
        <dbReference type="ChEBI" id="CHEBI:18420"/>
    </ligand>
</feature>
<organism evidence="12 13">
    <name type="scientific">Candidatus Magasanikbacteria bacterium CG10_big_fil_rev_8_21_14_0_10_47_10</name>
    <dbReference type="NCBI Taxonomy" id="1974652"/>
    <lineage>
        <taxon>Bacteria</taxon>
        <taxon>Candidatus Magasanikiibacteriota</taxon>
    </lineage>
</organism>
<dbReference type="PANTHER" id="PTHR11207:SF0">
    <property type="entry name" value="RIBONUCLEASE 3"/>
    <property type="match status" value="1"/>
</dbReference>
<comment type="caution">
    <text evidence="12">The sequence shown here is derived from an EMBL/GenBank/DDBJ whole genome shotgun (WGS) entry which is preliminary data.</text>
</comment>
<comment type="cofactor">
    <cofactor evidence="9">
        <name>Mg(2+)</name>
        <dbReference type="ChEBI" id="CHEBI:18420"/>
    </cofactor>
</comment>
<feature type="binding site" evidence="9">
    <location>
        <position position="50"/>
    </location>
    <ligand>
        <name>Mg(2+)</name>
        <dbReference type="ChEBI" id="CHEBI:18420"/>
    </ligand>
</feature>
<dbReference type="GO" id="GO:0019843">
    <property type="term" value="F:rRNA binding"/>
    <property type="evidence" value="ECO:0007669"/>
    <property type="project" value="UniProtKB-KW"/>
</dbReference>
<evidence type="ECO:0000256" key="6">
    <source>
        <dbReference type="ARBA" id="ARBA00022759"/>
    </source>
</evidence>
<keyword evidence="9" id="KW-0699">rRNA-binding</keyword>
<feature type="active site" evidence="9">
    <location>
        <position position="54"/>
    </location>
</feature>
<evidence type="ECO:0000256" key="5">
    <source>
        <dbReference type="ARBA" id="ARBA00022722"/>
    </source>
</evidence>
<keyword evidence="9" id="KW-0963">Cytoplasm</keyword>
<dbReference type="PROSITE" id="PS50137">
    <property type="entry name" value="DS_RBD"/>
    <property type="match status" value="1"/>
</dbReference>
<dbReference type="InterPro" id="IPR000999">
    <property type="entry name" value="RNase_III_dom"/>
</dbReference>
<dbReference type="PROSITE" id="PS50142">
    <property type="entry name" value="RNASE_3_2"/>
    <property type="match status" value="1"/>
</dbReference>
<evidence type="ECO:0000256" key="8">
    <source>
        <dbReference type="ARBA" id="ARBA00022884"/>
    </source>
</evidence>
<keyword evidence="8 9" id="KW-0694">RNA-binding</keyword>
<dbReference type="Pfam" id="PF14622">
    <property type="entry name" value="Ribonucleas_3_3"/>
    <property type="match status" value="1"/>
</dbReference>
<feature type="domain" description="DRBM" evidence="10">
    <location>
        <begin position="165"/>
        <end position="234"/>
    </location>
</feature>
<dbReference type="EMBL" id="PFCB01000036">
    <property type="protein sequence ID" value="PIR73906.1"/>
    <property type="molecule type" value="Genomic_DNA"/>
</dbReference>
<evidence type="ECO:0000256" key="2">
    <source>
        <dbReference type="ARBA" id="ARBA00010183"/>
    </source>
</evidence>
<dbReference type="InterPro" id="IPR036389">
    <property type="entry name" value="RNase_III_sf"/>
</dbReference>
<feature type="binding site" evidence="9">
    <location>
        <position position="128"/>
    </location>
    <ligand>
        <name>Mg(2+)</name>
        <dbReference type="ChEBI" id="CHEBI:18420"/>
    </ligand>
</feature>
<dbReference type="FunFam" id="1.10.1520.10:FF:000001">
    <property type="entry name" value="Ribonuclease 3"/>
    <property type="match status" value="1"/>
</dbReference>
<keyword evidence="5 9" id="KW-0540">Nuclease</keyword>
<dbReference type="GO" id="GO:0003725">
    <property type="term" value="F:double-stranded RNA binding"/>
    <property type="evidence" value="ECO:0007669"/>
    <property type="project" value="TreeGrafter"/>
</dbReference>
<evidence type="ECO:0000256" key="3">
    <source>
        <dbReference type="ARBA" id="ARBA00022552"/>
    </source>
</evidence>
<evidence type="ECO:0000313" key="12">
    <source>
        <dbReference type="EMBL" id="PIR73906.1"/>
    </source>
</evidence>
<dbReference type="NCBIfam" id="TIGR02191">
    <property type="entry name" value="RNaseIII"/>
    <property type="match status" value="1"/>
</dbReference>
<accession>A0A2H0TQT8</accession>
<keyword evidence="9" id="KW-0460">Magnesium</keyword>
<dbReference type="CDD" id="cd10845">
    <property type="entry name" value="DSRM_RNAse_III_family"/>
    <property type="match status" value="1"/>
</dbReference>
<gene>
    <name evidence="9 12" type="primary">rnc</name>
    <name evidence="12" type="ORF">COU35_05225</name>
</gene>
<dbReference type="CDD" id="cd00593">
    <property type="entry name" value="RIBOc"/>
    <property type="match status" value="1"/>
</dbReference>
<comment type="similarity">
    <text evidence="2">Belongs to the ribonuclease III family.</text>
</comment>
<comment type="subcellular location">
    <subcellularLocation>
        <location evidence="9">Cytoplasm</location>
    </subcellularLocation>
</comment>
<evidence type="ECO:0000259" key="11">
    <source>
        <dbReference type="PROSITE" id="PS50142"/>
    </source>
</evidence>
<keyword evidence="7 9" id="KW-0378">Hydrolase</keyword>
<keyword evidence="4 9" id="KW-0507">mRNA processing</keyword>
<dbReference type="EC" id="3.1.26.3" evidence="9"/>
<dbReference type="GO" id="GO:0006397">
    <property type="term" value="P:mRNA processing"/>
    <property type="evidence" value="ECO:0007669"/>
    <property type="project" value="UniProtKB-UniRule"/>
</dbReference>
<dbReference type="GO" id="GO:0010468">
    <property type="term" value="P:regulation of gene expression"/>
    <property type="evidence" value="ECO:0007669"/>
    <property type="project" value="TreeGrafter"/>
</dbReference>
<feature type="domain" description="RNase III" evidence="11">
    <location>
        <begin position="7"/>
        <end position="139"/>
    </location>
</feature>
<sequence>MRAEKYFQQIESKLGVAFNDKAVLLHALTHRSFINEDRDWREFGHYDRMELLGDAVLELTLVEFLFRNRPDYTEGRITGLMSDLRSGKFFAEITAALGLMNYVRMGNGQREDVKRQTGYNKMAADVFEAVVGAIYLDQGMDAARTFFLPFAEHKLLEIEKQGTSDYKSQLQELSQAQRLGTPQYKLQCVDGPDNDRTYTVAVIIGGYFYAVGVAKSSKDAEKLAAKSALPLFKAFFEQDE</sequence>
<dbReference type="AlphaFoldDB" id="A0A2H0TQT8"/>
<dbReference type="GO" id="GO:0005737">
    <property type="term" value="C:cytoplasm"/>
    <property type="evidence" value="ECO:0007669"/>
    <property type="project" value="UniProtKB-SubCell"/>
</dbReference>
<comment type="function">
    <text evidence="9">Digests double-stranded RNA. Involved in the processing of primary rRNA transcript to yield the immediate precursors to the large and small rRNAs (23S and 16S). Processes some mRNAs, and tRNAs when they are encoded in the rRNA operon. Processes pre-crRNA and tracrRNA of type II CRISPR loci if present in the organism.</text>
</comment>
<dbReference type="SUPFAM" id="SSF69065">
    <property type="entry name" value="RNase III domain-like"/>
    <property type="match status" value="1"/>
</dbReference>
<dbReference type="PANTHER" id="PTHR11207">
    <property type="entry name" value="RIBONUCLEASE III"/>
    <property type="match status" value="1"/>
</dbReference>
<dbReference type="Pfam" id="PF00035">
    <property type="entry name" value="dsrm"/>
    <property type="match status" value="1"/>
</dbReference>
<dbReference type="HAMAP" id="MF_00104">
    <property type="entry name" value="RNase_III"/>
    <property type="match status" value="1"/>
</dbReference>
<evidence type="ECO:0000259" key="10">
    <source>
        <dbReference type="PROSITE" id="PS50137"/>
    </source>
</evidence>
<evidence type="ECO:0000313" key="13">
    <source>
        <dbReference type="Proteomes" id="UP000230154"/>
    </source>
</evidence>
<dbReference type="SMART" id="SM00535">
    <property type="entry name" value="RIBOc"/>
    <property type="match status" value="1"/>
</dbReference>
<dbReference type="Gene3D" id="1.10.1520.10">
    <property type="entry name" value="Ribonuclease III domain"/>
    <property type="match status" value="1"/>
</dbReference>
<evidence type="ECO:0000256" key="9">
    <source>
        <dbReference type="HAMAP-Rule" id="MF_00104"/>
    </source>
</evidence>
<evidence type="ECO:0000256" key="4">
    <source>
        <dbReference type="ARBA" id="ARBA00022664"/>
    </source>
</evidence>